<organism evidence="1 2">
    <name type="scientific">Verticillium longisporum</name>
    <name type="common">Verticillium dahliae var. longisporum</name>
    <dbReference type="NCBI Taxonomy" id="100787"/>
    <lineage>
        <taxon>Eukaryota</taxon>
        <taxon>Fungi</taxon>
        <taxon>Dikarya</taxon>
        <taxon>Ascomycota</taxon>
        <taxon>Pezizomycotina</taxon>
        <taxon>Sordariomycetes</taxon>
        <taxon>Hypocreomycetidae</taxon>
        <taxon>Glomerellales</taxon>
        <taxon>Plectosphaerellaceae</taxon>
        <taxon>Verticillium</taxon>
    </lineage>
</organism>
<reference evidence="2" key="1">
    <citation type="submission" date="2015-05" db="EMBL/GenBank/DDBJ databases">
        <authorList>
            <person name="Fogelqvist Johan"/>
        </authorList>
    </citation>
    <scope>NUCLEOTIDE SEQUENCE [LARGE SCALE GENOMIC DNA]</scope>
</reference>
<sequence>MKCIYRVATYSPRPSRCWDRNTDDPQCSQDTRPGYLRFSAVDPLDTKQSRQSCVESVLVCRDNLYCALPQPQPRSSPLPGFRRRI</sequence>
<protein>
    <submittedName>
        <fullName evidence="1">Uncharacterized protein</fullName>
    </submittedName>
</protein>
<name>A0A0G4M2R6_VERLO</name>
<keyword evidence="2" id="KW-1185">Reference proteome</keyword>
<gene>
    <name evidence="1" type="ORF">BN1708_004576</name>
</gene>
<evidence type="ECO:0000313" key="2">
    <source>
        <dbReference type="Proteomes" id="UP000044602"/>
    </source>
</evidence>
<dbReference type="Proteomes" id="UP000044602">
    <property type="component" value="Unassembled WGS sequence"/>
</dbReference>
<accession>A0A0G4M2R6</accession>
<evidence type="ECO:0000313" key="1">
    <source>
        <dbReference type="EMBL" id="CRK28140.1"/>
    </source>
</evidence>
<dbReference type="AlphaFoldDB" id="A0A0G4M2R6"/>
<dbReference type="EMBL" id="CVQH01020640">
    <property type="protein sequence ID" value="CRK28140.1"/>
    <property type="molecule type" value="Genomic_DNA"/>
</dbReference>
<proteinExistence type="predicted"/>